<dbReference type="Proteomes" id="UP000005038">
    <property type="component" value="Unassembled WGS sequence"/>
</dbReference>
<sequence>MRALDDVASLDPIAVLTSVAVDESLREARIAARPSGTRIVPHAGGDAEPASEVPADSVASEPAGVIDMCTAPGSDFTNALN</sequence>
<evidence type="ECO:0000313" key="2">
    <source>
        <dbReference type="EMBL" id="GAB36158.1"/>
    </source>
</evidence>
<reference evidence="2" key="1">
    <citation type="submission" date="2012-02" db="EMBL/GenBank/DDBJ databases">
        <title>Whole genome shotgun sequence of Gordonia otitidis NBRC 100426.</title>
        <authorList>
            <person name="Yoshida I."/>
            <person name="Hosoyama A."/>
            <person name="Tsuchikane K."/>
            <person name="Katsumata H."/>
            <person name="Yamazaki S."/>
            <person name="Fujita N."/>
        </authorList>
    </citation>
    <scope>NUCLEOTIDE SEQUENCE [LARGE SCALE GENOMIC DNA]</scope>
    <source>
        <strain evidence="2">NBRC 100426</strain>
    </source>
</reference>
<proteinExistence type="predicted"/>
<dbReference type="AlphaFoldDB" id="H5TRQ0"/>
<organism evidence="2 3">
    <name type="scientific">Gordonia otitidis (strain DSM 44809 / CCUG 52243 / JCM 12355 / NBRC 100426 / IFM 10032)</name>
    <dbReference type="NCBI Taxonomy" id="1108044"/>
    <lineage>
        <taxon>Bacteria</taxon>
        <taxon>Bacillati</taxon>
        <taxon>Actinomycetota</taxon>
        <taxon>Actinomycetes</taxon>
        <taxon>Mycobacteriales</taxon>
        <taxon>Gordoniaceae</taxon>
        <taxon>Gordonia</taxon>
    </lineage>
</organism>
<keyword evidence="3" id="KW-1185">Reference proteome</keyword>
<accession>H5TRQ0</accession>
<comment type="caution">
    <text evidence="2">The sequence shown here is derived from an EMBL/GenBank/DDBJ whole genome shotgun (WGS) entry which is preliminary data.</text>
</comment>
<name>H5TRQ0_GORO1</name>
<dbReference type="EMBL" id="BAFB01000202">
    <property type="protein sequence ID" value="GAB36158.1"/>
    <property type="molecule type" value="Genomic_DNA"/>
</dbReference>
<evidence type="ECO:0000256" key="1">
    <source>
        <dbReference type="SAM" id="MobiDB-lite"/>
    </source>
</evidence>
<gene>
    <name evidence="2" type="ORF">GOOTI_202_00140</name>
</gene>
<evidence type="ECO:0000313" key="3">
    <source>
        <dbReference type="Proteomes" id="UP000005038"/>
    </source>
</evidence>
<protein>
    <submittedName>
        <fullName evidence="2">Uncharacterized protein</fullName>
    </submittedName>
</protein>
<feature type="region of interest" description="Disordered" evidence="1">
    <location>
        <begin position="36"/>
        <end position="58"/>
    </location>
</feature>